<keyword evidence="3" id="KW-1185">Reference proteome</keyword>
<feature type="compositionally biased region" description="Low complexity" evidence="1">
    <location>
        <begin position="165"/>
        <end position="175"/>
    </location>
</feature>
<dbReference type="AlphaFoldDB" id="A0A542SMD3"/>
<gene>
    <name evidence="2" type="ORF">FB389_0362</name>
</gene>
<feature type="compositionally biased region" description="Basic residues" evidence="1">
    <location>
        <begin position="239"/>
        <end position="249"/>
    </location>
</feature>
<name>A0A542SMD3_9MICO</name>
<feature type="region of interest" description="Disordered" evidence="1">
    <location>
        <begin position="129"/>
        <end position="258"/>
    </location>
</feature>
<sequence length="258" mass="28714">MVSIRPPHGLLDQRSARVQLIECAEGDYRDQRRGGLDTPATRATRPTKTPTARSRYARHAGYSTNEDPQPPGLDTPATRATRPTKTPNRPVSIRPPHGLLDQRRPPTARSRYARYAGYSTNEGVVSIRPLRGLLDQRRPPTARSRYARHTGYSTNEDPQPPGLDTPATRATRPTKTPNPPVSIRPLRGLLDQRSAGYSTNEVRATRPTKQRATQATPAGRTRCGSSATSQRVRAFPAPRRLRRRTRPRAPCRSPNRSS</sequence>
<proteinExistence type="predicted"/>
<feature type="compositionally biased region" description="Basic and acidic residues" evidence="1">
    <location>
        <begin position="26"/>
        <end position="35"/>
    </location>
</feature>
<protein>
    <submittedName>
        <fullName evidence="2">Uncharacterized protein</fullName>
    </submittedName>
</protein>
<feature type="region of interest" description="Disordered" evidence="1">
    <location>
        <begin position="25"/>
        <end position="107"/>
    </location>
</feature>
<feature type="compositionally biased region" description="Low complexity" evidence="1">
    <location>
        <begin position="38"/>
        <end position="53"/>
    </location>
</feature>
<organism evidence="2 3">
    <name type="scientific">Rarobacter incanus</name>
    <dbReference type="NCBI Taxonomy" id="153494"/>
    <lineage>
        <taxon>Bacteria</taxon>
        <taxon>Bacillati</taxon>
        <taxon>Actinomycetota</taxon>
        <taxon>Actinomycetes</taxon>
        <taxon>Micrococcales</taxon>
        <taxon>Rarobacteraceae</taxon>
        <taxon>Rarobacter</taxon>
    </lineage>
</organism>
<evidence type="ECO:0000313" key="2">
    <source>
        <dbReference type="EMBL" id="TQK75728.1"/>
    </source>
</evidence>
<feature type="compositionally biased region" description="Low complexity" evidence="1">
    <location>
        <begin position="75"/>
        <end position="90"/>
    </location>
</feature>
<evidence type="ECO:0000313" key="3">
    <source>
        <dbReference type="Proteomes" id="UP000316181"/>
    </source>
</evidence>
<evidence type="ECO:0000256" key="1">
    <source>
        <dbReference type="SAM" id="MobiDB-lite"/>
    </source>
</evidence>
<dbReference type="Proteomes" id="UP000316181">
    <property type="component" value="Unassembled WGS sequence"/>
</dbReference>
<reference evidence="2 3" key="1">
    <citation type="submission" date="2019-06" db="EMBL/GenBank/DDBJ databases">
        <title>Sequencing the genomes of 1000 actinobacteria strains.</title>
        <authorList>
            <person name="Klenk H.-P."/>
        </authorList>
    </citation>
    <scope>NUCLEOTIDE SEQUENCE [LARGE SCALE GENOMIC DNA]</scope>
    <source>
        <strain evidence="2 3">DSM 10596</strain>
    </source>
</reference>
<accession>A0A542SMD3</accession>
<comment type="caution">
    <text evidence="2">The sequence shown here is derived from an EMBL/GenBank/DDBJ whole genome shotgun (WGS) entry which is preliminary data.</text>
</comment>
<dbReference type="EMBL" id="VFNV01000001">
    <property type="protein sequence ID" value="TQK75728.1"/>
    <property type="molecule type" value="Genomic_DNA"/>
</dbReference>